<dbReference type="STRING" id="666681.M301_2499"/>
<dbReference type="Pfam" id="PF01035">
    <property type="entry name" value="DNA_binding_1"/>
    <property type="match status" value="1"/>
</dbReference>
<evidence type="ECO:0000256" key="4">
    <source>
        <dbReference type="ARBA" id="ARBA00022603"/>
    </source>
</evidence>
<evidence type="ECO:0000313" key="10">
    <source>
        <dbReference type="EMBL" id="ADI30859.1"/>
    </source>
</evidence>
<sequence>MITQYEALIDAPFGVVAIAMQGNQLGIDLLLESPSQENLQFYHPAMINNAIIKQTYEQIHQYLQQPNTQFHTLLHHQHGTAFQQRVWQAIAAIPLGQVATYGQIASQIGSGPRAVANACGANNIPLIIPCHRVVAQNGIGGFMQGKENGLVIKRWLLAHEGVQGYTHE</sequence>
<dbReference type="InterPro" id="IPR036631">
    <property type="entry name" value="MGMT_N_sf"/>
</dbReference>
<dbReference type="GO" id="GO:0003908">
    <property type="term" value="F:methylated-DNA-[protein]-cysteine S-methyltransferase activity"/>
    <property type="evidence" value="ECO:0007669"/>
    <property type="project" value="UniProtKB-EC"/>
</dbReference>
<keyword evidence="11" id="KW-1185">Reference proteome</keyword>
<dbReference type="EC" id="2.1.1.63" evidence="3"/>
<feature type="domain" description="Methylated-DNA-[protein]-cysteine S-methyltransferase DNA binding" evidence="9">
    <location>
        <begin position="81"/>
        <end position="162"/>
    </location>
</feature>
<keyword evidence="6" id="KW-0227">DNA damage</keyword>
<keyword evidence="7" id="KW-0234">DNA repair</keyword>
<gene>
    <name evidence="10" type="ordered locus">M301_2499</name>
</gene>
<organism evidence="10 11">
    <name type="scientific">Methylotenera versatilis (strain 301)</name>
    <dbReference type="NCBI Taxonomy" id="666681"/>
    <lineage>
        <taxon>Bacteria</taxon>
        <taxon>Pseudomonadati</taxon>
        <taxon>Pseudomonadota</taxon>
        <taxon>Betaproteobacteria</taxon>
        <taxon>Nitrosomonadales</taxon>
        <taxon>Methylophilaceae</taxon>
        <taxon>Methylotenera</taxon>
    </lineage>
</organism>
<keyword evidence="4 10" id="KW-0489">Methyltransferase</keyword>
<keyword evidence="5 10" id="KW-0808">Transferase</keyword>
<dbReference type="Gene3D" id="1.10.10.10">
    <property type="entry name" value="Winged helix-like DNA-binding domain superfamily/Winged helix DNA-binding domain"/>
    <property type="match status" value="1"/>
</dbReference>
<reference evidence="11" key="1">
    <citation type="submission" date="2010-05" db="EMBL/GenBank/DDBJ databases">
        <title>Complete sequence of Methylotenera sp. 301.</title>
        <authorList>
            <person name="Lucas S."/>
            <person name="Copeland A."/>
            <person name="Lapidus A."/>
            <person name="Cheng J.-F."/>
            <person name="Bruce D."/>
            <person name="Goodwin L."/>
            <person name="Pitluck S."/>
            <person name="Clum A."/>
            <person name="Land M."/>
            <person name="Hauser L."/>
            <person name="Kyrpides N."/>
            <person name="Ivanova N."/>
            <person name="Chistoservova L."/>
            <person name="Kalyuzhnaya M."/>
            <person name="Woyke T."/>
        </authorList>
    </citation>
    <scope>NUCLEOTIDE SEQUENCE [LARGE SCALE GENOMIC DNA]</scope>
    <source>
        <strain evidence="11">301</strain>
    </source>
</reference>
<dbReference type="HOGENOM" id="CLU_000445_52_2_4"/>
<comment type="catalytic activity">
    <reaction evidence="8">
        <text>a 6-O-methyl-2'-deoxyguanosine in DNA + L-cysteinyl-[protein] = S-methyl-L-cysteinyl-[protein] + a 2'-deoxyguanosine in DNA</text>
        <dbReference type="Rhea" id="RHEA:24000"/>
        <dbReference type="Rhea" id="RHEA-COMP:10131"/>
        <dbReference type="Rhea" id="RHEA-COMP:10132"/>
        <dbReference type="Rhea" id="RHEA-COMP:11367"/>
        <dbReference type="Rhea" id="RHEA-COMP:11368"/>
        <dbReference type="ChEBI" id="CHEBI:29950"/>
        <dbReference type="ChEBI" id="CHEBI:82612"/>
        <dbReference type="ChEBI" id="CHEBI:85445"/>
        <dbReference type="ChEBI" id="CHEBI:85448"/>
        <dbReference type="EC" id="2.1.1.63"/>
    </reaction>
</comment>
<dbReference type="SUPFAM" id="SSF46767">
    <property type="entry name" value="Methylated DNA-protein cysteine methyltransferase, C-terminal domain"/>
    <property type="match status" value="1"/>
</dbReference>
<accession>D7DMT2</accession>
<evidence type="ECO:0000256" key="3">
    <source>
        <dbReference type="ARBA" id="ARBA00011918"/>
    </source>
</evidence>
<evidence type="ECO:0000256" key="6">
    <source>
        <dbReference type="ARBA" id="ARBA00022763"/>
    </source>
</evidence>
<evidence type="ECO:0000256" key="7">
    <source>
        <dbReference type="ARBA" id="ARBA00023204"/>
    </source>
</evidence>
<dbReference type="eggNOG" id="COG0350">
    <property type="taxonomic scope" value="Bacteria"/>
</dbReference>
<dbReference type="InterPro" id="IPR001497">
    <property type="entry name" value="MethylDNA_cys_MeTrfase_AS"/>
</dbReference>
<dbReference type="PROSITE" id="PS00374">
    <property type="entry name" value="MGMT"/>
    <property type="match status" value="1"/>
</dbReference>
<comment type="catalytic activity">
    <reaction evidence="1">
        <text>a 4-O-methyl-thymidine in DNA + L-cysteinyl-[protein] = a thymidine in DNA + S-methyl-L-cysteinyl-[protein]</text>
        <dbReference type="Rhea" id="RHEA:53428"/>
        <dbReference type="Rhea" id="RHEA-COMP:10131"/>
        <dbReference type="Rhea" id="RHEA-COMP:10132"/>
        <dbReference type="Rhea" id="RHEA-COMP:13555"/>
        <dbReference type="Rhea" id="RHEA-COMP:13556"/>
        <dbReference type="ChEBI" id="CHEBI:29950"/>
        <dbReference type="ChEBI" id="CHEBI:82612"/>
        <dbReference type="ChEBI" id="CHEBI:137386"/>
        <dbReference type="ChEBI" id="CHEBI:137387"/>
        <dbReference type="EC" id="2.1.1.63"/>
    </reaction>
</comment>
<dbReference type="AlphaFoldDB" id="D7DMT2"/>
<evidence type="ECO:0000256" key="5">
    <source>
        <dbReference type="ARBA" id="ARBA00022679"/>
    </source>
</evidence>
<dbReference type="FunFam" id="1.10.10.10:FF:000214">
    <property type="entry name" value="Methylated-DNA--protein-cysteine methyltransferase"/>
    <property type="match status" value="1"/>
</dbReference>
<dbReference type="CDD" id="cd06445">
    <property type="entry name" value="ATase"/>
    <property type="match status" value="1"/>
</dbReference>
<evidence type="ECO:0000256" key="1">
    <source>
        <dbReference type="ARBA" id="ARBA00001286"/>
    </source>
</evidence>
<name>D7DMT2_METV0</name>
<dbReference type="KEGG" id="meh:M301_2499"/>
<dbReference type="InterPro" id="IPR036388">
    <property type="entry name" value="WH-like_DNA-bd_sf"/>
</dbReference>
<reference evidence="10 11" key="2">
    <citation type="journal article" date="2011" name="J. Bacteriol.">
        <title>Genomes of three methylotrophs from a single niche uncover genetic and metabolic divergence of Methylophilaceae.</title>
        <authorList>
            <person name="Lapidus A."/>
            <person name="Clum A."/>
            <person name="Labutti K."/>
            <person name="Kaluzhnaya M.G."/>
            <person name="Lim S."/>
            <person name="Beck D.A."/>
            <person name="Glavina Del Rio T."/>
            <person name="Nolan M."/>
            <person name="Mavromatis K."/>
            <person name="Huntemann M."/>
            <person name="Lucas S."/>
            <person name="Lidstrom M.E."/>
            <person name="Ivanova N."/>
            <person name="Chistoserdova L."/>
        </authorList>
    </citation>
    <scope>NUCLEOTIDE SEQUENCE [LARGE SCALE GENOMIC DNA]</scope>
    <source>
        <strain evidence="10 11">301</strain>
    </source>
</reference>
<dbReference type="GO" id="GO:0006281">
    <property type="term" value="P:DNA repair"/>
    <property type="evidence" value="ECO:0007669"/>
    <property type="project" value="UniProtKB-KW"/>
</dbReference>
<dbReference type="GO" id="GO:0032259">
    <property type="term" value="P:methylation"/>
    <property type="evidence" value="ECO:0007669"/>
    <property type="project" value="UniProtKB-KW"/>
</dbReference>
<dbReference type="InterPro" id="IPR014048">
    <property type="entry name" value="MethylDNA_cys_MeTrfase_DNA-bd"/>
</dbReference>
<protein>
    <recommendedName>
        <fullName evidence="3">methylated-DNA--[protein]-cysteine S-methyltransferase</fullName>
        <ecNumber evidence="3">2.1.1.63</ecNumber>
    </recommendedName>
</protein>
<dbReference type="Proteomes" id="UP000000383">
    <property type="component" value="Chromosome"/>
</dbReference>
<dbReference type="SUPFAM" id="SSF53155">
    <property type="entry name" value="Methylated DNA-protein cysteine methyltransferase domain"/>
    <property type="match status" value="1"/>
</dbReference>
<proteinExistence type="inferred from homology"/>
<comment type="similarity">
    <text evidence="2">Belongs to the MGMT family.</text>
</comment>
<dbReference type="PANTHER" id="PTHR10815">
    <property type="entry name" value="METHYLATED-DNA--PROTEIN-CYSTEINE METHYLTRANSFERASE"/>
    <property type="match status" value="1"/>
</dbReference>
<evidence type="ECO:0000313" key="11">
    <source>
        <dbReference type="Proteomes" id="UP000000383"/>
    </source>
</evidence>
<dbReference type="InterPro" id="IPR036217">
    <property type="entry name" value="MethylDNA_cys_MeTrfase_DNAb"/>
</dbReference>
<dbReference type="EMBL" id="CP002056">
    <property type="protein sequence ID" value="ADI30859.1"/>
    <property type="molecule type" value="Genomic_DNA"/>
</dbReference>
<evidence type="ECO:0000259" key="9">
    <source>
        <dbReference type="Pfam" id="PF01035"/>
    </source>
</evidence>
<evidence type="ECO:0000256" key="8">
    <source>
        <dbReference type="ARBA" id="ARBA00049348"/>
    </source>
</evidence>
<dbReference type="RefSeq" id="WP_013149166.1">
    <property type="nucleotide sequence ID" value="NC_014207.1"/>
</dbReference>
<dbReference type="NCBIfam" id="TIGR00589">
    <property type="entry name" value="ogt"/>
    <property type="match status" value="1"/>
</dbReference>
<evidence type="ECO:0000256" key="2">
    <source>
        <dbReference type="ARBA" id="ARBA00008711"/>
    </source>
</evidence>
<dbReference type="PANTHER" id="PTHR10815:SF13">
    <property type="entry name" value="METHYLATED-DNA--PROTEIN-CYSTEINE METHYLTRANSFERASE"/>
    <property type="match status" value="1"/>
</dbReference>